<dbReference type="PANTHER" id="PTHR16684">
    <property type="entry name" value="CENTROMERE PROTEIN C"/>
    <property type="match status" value="1"/>
</dbReference>
<dbReference type="GO" id="GO:0019237">
    <property type="term" value="F:centromeric DNA binding"/>
    <property type="evidence" value="ECO:0007669"/>
    <property type="project" value="InterPro"/>
</dbReference>
<dbReference type="SMART" id="SM00384">
    <property type="entry name" value="AT_hook"/>
    <property type="match status" value="4"/>
</dbReference>
<evidence type="ECO:0000256" key="5">
    <source>
        <dbReference type="ARBA" id="ARBA00057947"/>
    </source>
</evidence>
<name>A0AAD4IJR3_9PLEO</name>
<dbReference type="InterPro" id="IPR014710">
    <property type="entry name" value="RmlC-like_jellyroll"/>
</dbReference>
<evidence type="ECO:0000256" key="4">
    <source>
        <dbReference type="ARBA" id="ARBA00023242"/>
    </source>
</evidence>
<dbReference type="Gene3D" id="2.60.120.10">
    <property type="entry name" value="Jelly Rolls"/>
    <property type="match status" value="1"/>
</dbReference>
<dbReference type="Proteomes" id="UP001199106">
    <property type="component" value="Unassembled WGS sequence"/>
</dbReference>
<keyword evidence="11" id="KW-1185">Reference proteome</keyword>
<comment type="subcellular location">
    <subcellularLocation>
        <location evidence="1">Nucleus</location>
    </subcellularLocation>
</comment>
<evidence type="ECO:0000313" key="10">
    <source>
        <dbReference type="EMBL" id="KAG9195779.1"/>
    </source>
</evidence>
<accession>A0AAD4IJR3</accession>
<feature type="compositionally biased region" description="Basic and acidic residues" evidence="7">
    <location>
        <begin position="1"/>
        <end position="11"/>
    </location>
</feature>
<proteinExistence type="inferred from homology"/>
<evidence type="ECO:0000256" key="7">
    <source>
        <dbReference type="SAM" id="MobiDB-lite"/>
    </source>
</evidence>
<feature type="compositionally biased region" description="Polar residues" evidence="7">
    <location>
        <begin position="427"/>
        <end position="437"/>
    </location>
</feature>
<comment type="function">
    <text evidence="5">Component of the kinetochore, a multiprotein complex that assembles on centromeric DNA and attaches chromosomes to spindle microtubules, mediating chromosome segregation and sister chromatid segregation during meiosis and mitosis. Component of the inner kinetochore constitutive centromere-associated network (CCAN), which serves as a structural platform for outer kinetochore assembly.</text>
</comment>
<evidence type="ECO:0000259" key="8">
    <source>
        <dbReference type="Pfam" id="PF11699"/>
    </source>
</evidence>
<dbReference type="Pfam" id="PF15624">
    <property type="entry name" value="Mif2_N"/>
    <property type="match status" value="1"/>
</dbReference>
<comment type="similarity">
    <text evidence="2">Belongs to the CENP-C/MIF2 family.</text>
</comment>
<dbReference type="GO" id="GO:0000776">
    <property type="term" value="C:kinetochore"/>
    <property type="evidence" value="ECO:0007669"/>
    <property type="project" value="InterPro"/>
</dbReference>
<organism evidence="10 11">
    <name type="scientific">Alternaria panax</name>
    <dbReference type="NCBI Taxonomy" id="48097"/>
    <lineage>
        <taxon>Eukaryota</taxon>
        <taxon>Fungi</taxon>
        <taxon>Dikarya</taxon>
        <taxon>Ascomycota</taxon>
        <taxon>Pezizomycotina</taxon>
        <taxon>Dothideomycetes</taxon>
        <taxon>Pleosporomycetidae</taxon>
        <taxon>Pleosporales</taxon>
        <taxon>Pleosporineae</taxon>
        <taxon>Pleosporaceae</taxon>
        <taxon>Alternaria</taxon>
        <taxon>Alternaria sect. Panax</taxon>
    </lineage>
</organism>
<evidence type="ECO:0000313" key="11">
    <source>
        <dbReference type="Proteomes" id="UP001199106"/>
    </source>
</evidence>
<dbReference type="EMBL" id="JAANER010000001">
    <property type="protein sequence ID" value="KAG9195779.1"/>
    <property type="molecule type" value="Genomic_DNA"/>
</dbReference>
<feature type="compositionally biased region" description="Low complexity" evidence="7">
    <location>
        <begin position="111"/>
        <end position="129"/>
    </location>
</feature>
<dbReference type="GO" id="GO:0051455">
    <property type="term" value="P:spindle attachment to meiosis I kinetochore"/>
    <property type="evidence" value="ECO:0007669"/>
    <property type="project" value="TreeGrafter"/>
</dbReference>
<dbReference type="InterPro" id="IPR028929">
    <property type="entry name" value="Mif2_N"/>
</dbReference>
<feature type="domain" description="Mif2 N-terminal" evidence="9">
    <location>
        <begin position="14"/>
        <end position="138"/>
    </location>
</feature>
<keyword evidence="4" id="KW-0539">Nucleus</keyword>
<dbReference type="PANTHER" id="PTHR16684:SF11">
    <property type="entry name" value="CENTROMERE PROTEIN C"/>
    <property type="match status" value="1"/>
</dbReference>
<feature type="domain" description="Mif2/CENP-C cupin" evidence="8">
    <location>
        <begin position="625"/>
        <end position="710"/>
    </location>
</feature>
<feature type="compositionally biased region" description="Low complexity" evidence="7">
    <location>
        <begin position="391"/>
        <end position="410"/>
    </location>
</feature>
<feature type="compositionally biased region" description="Acidic residues" evidence="7">
    <location>
        <begin position="224"/>
        <end position="235"/>
    </location>
</feature>
<dbReference type="AlphaFoldDB" id="A0AAD4IJR3"/>
<dbReference type="GO" id="GO:0051382">
    <property type="term" value="P:kinetochore assembly"/>
    <property type="evidence" value="ECO:0007669"/>
    <property type="project" value="InterPro"/>
</dbReference>
<evidence type="ECO:0000256" key="2">
    <source>
        <dbReference type="ARBA" id="ARBA00010291"/>
    </source>
</evidence>
<evidence type="ECO:0000256" key="3">
    <source>
        <dbReference type="ARBA" id="ARBA00023125"/>
    </source>
</evidence>
<dbReference type="FunFam" id="2.60.120.10:FF:000033">
    <property type="entry name" value="Centromere protein C 1"/>
    <property type="match status" value="1"/>
</dbReference>
<comment type="caution">
    <text evidence="10">The sequence shown here is derived from an EMBL/GenBank/DDBJ whole genome shotgun (WGS) entry which is preliminary data.</text>
</comment>
<reference evidence="10" key="1">
    <citation type="submission" date="2021-07" db="EMBL/GenBank/DDBJ databases">
        <title>Genome Resource of American Ginseng Black Spot Pathogen Alternaria panax.</title>
        <authorList>
            <person name="Qiu C."/>
            <person name="Wang W."/>
            <person name="Liu Z."/>
        </authorList>
    </citation>
    <scope>NUCLEOTIDE SEQUENCE</scope>
    <source>
        <strain evidence="10">BNCC115425</strain>
    </source>
</reference>
<evidence type="ECO:0000259" key="9">
    <source>
        <dbReference type="Pfam" id="PF15624"/>
    </source>
</evidence>
<feature type="compositionally biased region" description="Basic and acidic residues" evidence="7">
    <location>
        <begin position="270"/>
        <end position="287"/>
    </location>
</feature>
<feature type="region of interest" description="Disordered" evidence="7">
    <location>
        <begin position="1"/>
        <end position="23"/>
    </location>
</feature>
<dbReference type="Pfam" id="PF11699">
    <property type="entry name" value="CENP-C_C"/>
    <property type="match status" value="1"/>
</dbReference>
<keyword evidence="3" id="KW-0238">DNA-binding</keyword>
<evidence type="ECO:0000256" key="1">
    <source>
        <dbReference type="ARBA" id="ARBA00004123"/>
    </source>
</evidence>
<feature type="compositionally biased region" description="Polar residues" evidence="7">
    <location>
        <begin position="62"/>
        <end position="89"/>
    </location>
</feature>
<feature type="compositionally biased region" description="Acidic residues" evidence="7">
    <location>
        <begin position="358"/>
        <end position="370"/>
    </location>
</feature>
<gene>
    <name evidence="10" type="ORF">G6011_00900</name>
</gene>
<dbReference type="SUPFAM" id="SSF51182">
    <property type="entry name" value="RmlC-like cupins"/>
    <property type="match status" value="1"/>
</dbReference>
<dbReference type="GO" id="GO:0051315">
    <property type="term" value="P:attachment of mitotic spindle microtubules to kinetochore"/>
    <property type="evidence" value="ECO:0007669"/>
    <property type="project" value="TreeGrafter"/>
</dbReference>
<dbReference type="InterPro" id="IPR025974">
    <property type="entry name" value="Mif2/CENP-C_cupin"/>
</dbReference>
<dbReference type="InterPro" id="IPR011051">
    <property type="entry name" value="RmlC_Cupin_sf"/>
</dbReference>
<dbReference type="InterPro" id="IPR028386">
    <property type="entry name" value="CENP-C/Mif2/cnp3"/>
</dbReference>
<protein>
    <recommendedName>
        <fullName evidence="6">CENP-C homolog</fullName>
    </recommendedName>
</protein>
<sequence length="720" mass="79262">MAPTKKREARENNYYNVGVQGRKTGITLEDKGVYDEYGLEPVSGIFSSPERSPPKRGEEATGSGSMEIQNSSMPDLTTSHQILRNSRTNLPPPRSRSPKKTNLGSSPRRQSSMAPRSSLPPSSPVRDSSQPIARRLDFEQDESSLHETPALSGSGARRGAKRSDVYDIPEDEPEDEPEDGSPAPDPSAIFEESIQEEIANESVVAPEESFVAQIGDDSMANGEAVEELEVEEVQQESEIVREPPKEKAKRGRKRKSDVVEVSEEEQEAAEPPRKRGRTPKEASESQRSRKNAPTLATERRRSQRVSDISEIEAPIDDSVDQSDQVEEPVEEPVALKRRGRPPKAQPNTEQKESVVEAPVDDPVDQSEQVDEAPAPKKRGRLAKAQPNGDEAAASASSSKPAKPAPVADKSGSGFARPEKPRGRPKANASSSNPTSTETKAKSAPKPKDKSKDKTPQAESSEEAGKLVDVHGNPLSKKDIDQISATSGGSRFGRGRHLSVFREMNPDNVARVGRTGRHRVAPIDFWKNDHISYEPDGSMSSIVKSQAIEEERRVGRKAYKTKGKKKMVVEEEEEVERDPWEEEGTLVGNFRGFDPVGEVASGEIVEDAIAWTPNGVQPRDVGDGGFKYAKIGSVGNFFNWGLIELGPDQMKRTKNSRYMHMIFNVQQGVVEVRMHENEFVVRKNGVWQVPRGNTYSIKNIGSGTARVFFSQARELHVDDAE</sequence>
<feature type="region of interest" description="Disordered" evidence="7">
    <location>
        <begin position="41"/>
        <end position="490"/>
    </location>
</feature>
<feature type="compositionally biased region" description="Basic and acidic residues" evidence="7">
    <location>
        <begin position="445"/>
        <end position="455"/>
    </location>
</feature>
<feature type="compositionally biased region" description="Acidic residues" evidence="7">
    <location>
        <begin position="167"/>
        <end position="179"/>
    </location>
</feature>
<dbReference type="CDD" id="cd06993">
    <property type="entry name" value="cupin_CENP-C_C"/>
    <property type="match status" value="1"/>
</dbReference>
<feature type="compositionally biased region" description="Acidic residues" evidence="7">
    <location>
        <begin position="309"/>
        <end position="330"/>
    </location>
</feature>
<evidence type="ECO:0000256" key="6">
    <source>
        <dbReference type="ARBA" id="ARBA00075033"/>
    </source>
</evidence>
<dbReference type="GO" id="GO:0005634">
    <property type="term" value="C:nucleus"/>
    <property type="evidence" value="ECO:0007669"/>
    <property type="project" value="UniProtKB-SubCell"/>
</dbReference>
<dbReference type="InterPro" id="IPR017956">
    <property type="entry name" value="AT_hook_DNA-bd_motif"/>
</dbReference>
<feature type="compositionally biased region" description="Polar residues" evidence="7">
    <location>
        <begin position="100"/>
        <end position="110"/>
    </location>
</feature>